<evidence type="ECO:0008006" key="4">
    <source>
        <dbReference type="Google" id="ProtNLM"/>
    </source>
</evidence>
<accession>A0AAE3D252</accession>
<organism evidence="2 3">
    <name type="scientific">Flavimaribacter sediminis</name>
    <dbReference type="NCBI Taxonomy" id="2865987"/>
    <lineage>
        <taxon>Bacteria</taxon>
        <taxon>Pseudomonadati</taxon>
        <taxon>Pseudomonadota</taxon>
        <taxon>Alphaproteobacteria</taxon>
        <taxon>Hyphomicrobiales</taxon>
        <taxon>Rhizobiaceae</taxon>
        <taxon>Flavimaribacter</taxon>
    </lineage>
</organism>
<evidence type="ECO:0000256" key="1">
    <source>
        <dbReference type="SAM" id="Phobius"/>
    </source>
</evidence>
<dbReference type="InterPro" id="IPR045781">
    <property type="entry name" value="SxtJ"/>
</dbReference>
<feature type="transmembrane region" description="Helical" evidence="1">
    <location>
        <begin position="15"/>
        <end position="33"/>
    </location>
</feature>
<keyword evidence="1" id="KW-0812">Transmembrane</keyword>
<comment type="caution">
    <text evidence="2">The sequence shown here is derived from an EMBL/GenBank/DDBJ whole genome shotgun (WGS) entry which is preliminary data.</text>
</comment>
<dbReference type="EMBL" id="JAICBX010000006">
    <property type="protein sequence ID" value="MBW8640355.1"/>
    <property type="molecule type" value="Genomic_DNA"/>
</dbReference>
<feature type="transmembrane region" description="Helical" evidence="1">
    <location>
        <begin position="40"/>
        <end position="62"/>
    </location>
</feature>
<dbReference type="Pfam" id="PF19588">
    <property type="entry name" value="SxtJ"/>
    <property type="match status" value="1"/>
</dbReference>
<reference evidence="2" key="1">
    <citation type="submission" date="2021-08" db="EMBL/GenBank/DDBJ databases">
        <title>Hoeflea bacterium WL0058 sp. nov., isolated from the sediment.</title>
        <authorList>
            <person name="Wang L."/>
            <person name="Zhang D."/>
        </authorList>
    </citation>
    <scope>NUCLEOTIDE SEQUENCE</scope>
    <source>
        <strain evidence="2">WL0058</strain>
    </source>
</reference>
<feature type="transmembrane region" description="Helical" evidence="1">
    <location>
        <begin position="82"/>
        <end position="102"/>
    </location>
</feature>
<sequence>MTRDTSLTAKQLRRFAWILAALFAFFGCVLLPWRWQTPTVTASAVIAAVLLVWSLVAPMSLAPVYRGWERFGNVLGWINSRIILGVLFFLIVTPTALIMKLIGKDPMHRSRDAAATTYRIMRQKPPKDTDLERPY</sequence>
<keyword evidence="1" id="KW-1133">Transmembrane helix</keyword>
<protein>
    <recommendedName>
        <fullName evidence="4">SxtJ</fullName>
    </recommendedName>
</protein>
<keyword evidence="1" id="KW-0472">Membrane</keyword>
<dbReference type="PROSITE" id="PS51257">
    <property type="entry name" value="PROKAR_LIPOPROTEIN"/>
    <property type="match status" value="1"/>
</dbReference>
<evidence type="ECO:0000313" key="2">
    <source>
        <dbReference type="EMBL" id="MBW8640355.1"/>
    </source>
</evidence>
<evidence type="ECO:0000313" key="3">
    <source>
        <dbReference type="Proteomes" id="UP001196509"/>
    </source>
</evidence>
<name>A0AAE3D252_9HYPH</name>
<proteinExistence type="predicted"/>
<dbReference type="Proteomes" id="UP001196509">
    <property type="component" value="Unassembled WGS sequence"/>
</dbReference>
<keyword evidence="3" id="KW-1185">Reference proteome</keyword>
<dbReference type="AlphaFoldDB" id="A0AAE3D252"/>
<gene>
    <name evidence="2" type="ORF">K1W69_24400</name>
</gene>
<dbReference type="RefSeq" id="WP_220231088.1">
    <property type="nucleotide sequence ID" value="NZ_JAICBX010000006.1"/>
</dbReference>